<dbReference type="Proteomes" id="UP000547931">
    <property type="component" value="Unassembled WGS sequence"/>
</dbReference>
<evidence type="ECO:0000256" key="2">
    <source>
        <dbReference type="SAM" id="Phobius"/>
    </source>
</evidence>
<evidence type="ECO:0000256" key="1">
    <source>
        <dbReference type="SAM" id="Coils"/>
    </source>
</evidence>
<reference evidence="3 4" key="1">
    <citation type="submission" date="2018-02" db="EMBL/GenBank/DDBJ databases">
        <authorList>
            <person name="Machado R.A."/>
        </authorList>
    </citation>
    <scope>NUCLEOTIDE SEQUENCE [LARGE SCALE GENOMIC DNA]</scope>
    <source>
        <strain evidence="3 4">DSM 23271</strain>
    </source>
</reference>
<dbReference type="AlphaFoldDB" id="A0A7X5QQB6"/>
<dbReference type="InterPro" id="IPR009663">
    <property type="entry name" value="PAP_PilO"/>
</dbReference>
<keyword evidence="2" id="KW-1133">Transmembrane helix</keyword>
<keyword evidence="2" id="KW-0812">Transmembrane</keyword>
<proteinExistence type="predicted"/>
<feature type="coiled-coil region" evidence="1">
    <location>
        <begin position="481"/>
        <end position="510"/>
    </location>
</feature>
<evidence type="ECO:0000313" key="4">
    <source>
        <dbReference type="Proteomes" id="UP000547931"/>
    </source>
</evidence>
<name>A0A7X5QQB6_9GAMM</name>
<dbReference type="Pfam" id="PF06864">
    <property type="entry name" value="PAP_PilO"/>
    <property type="match status" value="1"/>
</dbReference>
<feature type="transmembrane region" description="Helical" evidence="2">
    <location>
        <begin position="194"/>
        <end position="213"/>
    </location>
</feature>
<organism evidence="3 4">
    <name type="scientific">Photorhabdus stackebrandtii</name>
    <dbReference type="NCBI Taxonomy" id="1123042"/>
    <lineage>
        <taxon>Bacteria</taxon>
        <taxon>Pseudomonadati</taxon>
        <taxon>Pseudomonadota</taxon>
        <taxon>Gammaproteobacteria</taxon>
        <taxon>Enterobacterales</taxon>
        <taxon>Morganellaceae</taxon>
        <taxon>Photorhabdus</taxon>
    </lineage>
</organism>
<protein>
    <submittedName>
        <fullName evidence="3">Type IV pilus biogenesis protein PilP</fullName>
    </submittedName>
</protein>
<sequence length="594" mass="65373">MHESMKSIDLEISGDTPEVTVVQAGRHCWISGLRWSPYMKVKRGHRRGQRVRPQYTDVHLVVGNRAGRRQQTTRMMGTGMIRKLYCRHTQYSLAIAFLSHSGPNGYGIYDLGEGQWLFLATQNGLPSVMADIVGTRESVNAALSRFLTFNPAPNKSWRVVSDPDNPAHWRSITSALSAHQYRMCRLQRRWRSPLLLMAVFISLLIVVGVLLPLGKSPDEILPMTEIVQVRASQLFEETPKPVDLPHPWADKPLLPAFLARCVMISRTIPVLLAGWRLTAGSCRKDGVRLHYEIMPGGTAAHFVQRVQTVFNQSPVFDLVQGAKEGRVFLPWKPLPVHDEAVPAVSVQLMKMVSNFQQWQIPLTLNELTPASALPGDGQSIPSQDWREYLFSFSSRVMPAWLFAELDETGLRLNSLTFTLTSQGQLTYQTEGSFMPGNNTALCISVLSGLIFISSPVWATEDSALSVIGITAASAGVTVGQLEHLQAKNLLLEAELQRAKLQRQLAESQHLGLTGSNDIDLPATASPVITAGHPVTRPVVQEIYGRGNALRASVSLLGHGVMELAVGDAVPGTQFNVKVITLSAVTLSDDSVLTF</sequence>
<evidence type="ECO:0000313" key="3">
    <source>
        <dbReference type="EMBL" id="NHB98578.1"/>
    </source>
</evidence>
<dbReference type="NCBIfam" id="TIGR03021">
    <property type="entry name" value="pilP_fam"/>
    <property type="match status" value="1"/>
</dbReference>
<comment type="caution">
    <text evidence="3">The sequence shown here is derived from an EMBL/GenBank/DDBJ whole genome shotgun (WGS) entry which is preliminary data.</text>
</comment>
<keyword evidence="2" id="KW-0472">Membrane</keyword>
<keyword evidence="1" id="KW-0175">Coiled coil</keyword>
<keyword evidence="4" id="KW-1185">Reference proteome</keyword>
<dbReference type="EMBL" id="PUJV01000042">
    <property type="protein sequence ID" value="NHB98578.1"/>
    <property type="molecule type" value="Genomic_DNA"/>
</dbReference>
<accession>A0A7X5QQB6</accession>
<dbReference type="InterPro" id="IPR022753">
    <property type="entry name" value="T4SS_pilus_biogen_PilP"/>
</dbReference>
<gene>
    <name evidence="3" type="primary">pilP</name>
    <name evidence="3" type="ORF">C5470_20405</name>
</gene>